<gene>
    <name evidence="3" type="ORF">TAV2_LOCUS7625</name>
</gene>
<dbReference type="EMBL" id="OU466858">
    <property type="protein sequence ID" value="CAH2047070.1"/>
    <property type="molecule type" value="Genomic_DNA"/>
</dbReference>
<dbReference type="GO" id="GO:0005509">
    <property type="term" value="F:calcium ion binding"/>
    <property type="evidence" value="ECO:0007669"/>
    <property type="project" value="InterPro"/>
</dbReference>
<dbReference type="CDD" id="cd00051">
    <property type="entry name" value="EFh"/>
    <property type="match status" value="1"/>
</dbReference>
<reference evidence="3 4" key="1">
    <citation type="submission" date="2022-03" db="EMBL/GenBank/DDBJ databases">
        <authorList>
            <person name="Nunn A."/>
            <person name="Chopra R."/>
            <person name="Nunn A."/>
            <person name="Contreras Garrido A."/>
        </authorList>
    </citation>
    <scope>NUCLEOTIDE SEQUENCE [LARGE SCALE GENOMIC DNA]</scope>
</reference>
<sequence>METFGFIDVEKAGSITFRQQICERSFSHCDADGDGYISIQLGDALKHRTPNLNKDGIQGMYISLDEDKDQRISKNDFLSCLRKSPLRIAIFPIESTNTDFLIC</sequence>
<dbReference type="AlphaFoldDB" id="A0AAU9RNV7"/>
<dbReference type="Pfam" id="PF13499">
    <property type="entry name" value="EF-hand_7"/>
    <property type="match status" value="1"/>
</dbReference>
<evidence type="ECO:0000256" key="1">
    <source>
        <dbReference type="ARBA" id="ARBA00022837"/>
    </source>
</evidence>
<dbReference type="InterPro" id="IPR011992">
    <property type="entry name" value="EF-hand-dom_pair"/>
</dbReference>
<keyword evidence="1" id="KW-0106">Calcium</keyword>
<dbReference type="SUPFAM" id="SSF47473">
    <property type="entry name" value="EF-hand"/>
    <property type="match status" value="1"/>
</dbReference>
<feature type="domain" description="EF-hand" evidence="2">
    <location>
        <begin position="52"/>
        <end position="87"/>
    </location>
</feature>
<dbReference type="PROSITE" id="PS50222">
    <property type="entry name" value="EF_HAND_2"/>
    <property type="match status" value="1"/>
</dbReference>
<dbReference type="Gene3D" id="1.10.238.10">
    <property type="entry name" value="EF-hand"/>
    <property type="match status" value="1"/>
</dbReference>
<name>A0AAU9RNV7_THLAR</name>
<dbReference type="InterPro" id="IPR018247">
    <property type="entry name" value="EF_Hand_1_Ca_BS"/>
</dbReference>
<dbReference type="PROSITE" id="PS00018">
    <property type="entry name" value="EF_HAND_1"/>
    <property type="match status" value="1"/>
</dbReference>
<organism evidence="3 4">
    <name type="scientific">Thlaspi arvense</name>
    <name type="common">Field penny-cress</name>
    <dbReference type="NCBI Taxonomy" id="13288"/>
    <lineage>
        <taxon>Eukaryota</taxon>
        <taxon>Viridiplantae</taxon>
        <taxon>Streptophyta</taxon>
        <taxon>Embryophyta</taxon>
        <taxon>Tracheophyta</taxon>
        <taxon>Spermatophyta</taxon>
        <taxon>Magnoliopsida</taxon>
        <taxon>eudicotyledons</taxon>
        <taxon>Gunneridae</taxon>
        <taxon>Pentapetalae</taxon>
        <taxon>rosids</taxon>
        <taxon>malvids</taxon>
        <taxon>Brassicales</taxon>
        <taxon>Brassicaceae</taxon>
        <taxon>Thlaspideae</taxon>
        <taxon>Thlaspi</taxon>
    </lineage>
</organism>
<evidence type="ECO:0000313" key="3">
    <source>
        <dbReference type="EMBL" id="CAH2047070.1"/>
    </source>
</evidence>
<accession>A0AAU9RNV7</accession>
<evidence type="ECO:0000313" key="4">
    <source>
        <dbReference type="Proteomes" id="UP000836841"/>
    </source>
</evidence>
<protein>
    <recommendedName>
        <fullName evidence="2">EF-hand domain-containing protein</fullName>
    </recommendedName>
</protein>
<keyword evidence="4" id="KW-1185">Reference proteome</keyword>
<dbReference type="InterPro" id="IPR002048">
    <property type="entry name" value="EF_hand_dom"/>
</dbReference>
<evidence type="ECO:0000259" key="2">
    <source>
        <dbReference type="PROSITE" id="PS50222"/>
    </source>
</evidence>
<proteinExistence type="predicted"/>
<dbReference type="Proteomes" id="UP000836841">
    <property type="component" value="Chromosome 2"/>
</dbReference>